<comment type="similarity">
    <text evidence="1">Belongs to the SIP oxidoreductase family.</text>
</comment>
<comment type="caution">
    <text evidence="3">The sequence shown here is derived from an EMBL/GenBank/DDBJ whole genome shotgun (WGS) entry which is preliminary data.</text>
</comment>
<dbReference type="Gene3D" id="3.40.50.80">
    <property type="entry name" value="Nucleotide-binding domain of ferredoxin-NADP reductase (FNR) module"/>
    <property type="match status" value="1"/>
</dbReference>
<sequence length="294" mass="33287">MSSGFHLATVIRREMLSPGMVRLIFGGEGLRQFRSTGIGDEYLRLFFSDPATGELALPLIDERGRWTYPEGPSKVRCSTYTVRWIDRDREEIAIDFVVHDGGMASDWAVRAKPGDSITINNPRALYMPPDDTSWQLMVADAAGLPALARIVEEMPRSVPTRVFIEVTEPSHEQALVFGSHVTVTWLHGGNGHAPSKLEEAVRRVPLPDGPGYVWAAAEQKVVRAIRKYVRQELKMPVLRYELVGYWVDKQNEWTSRWEALDPEVRKRIEAAWASDRDPEDVRDEVDATFDKLGL</sequence>
<dbReference type="InterPro" id="IPR017938">
    <property type="entry name" value="Riboflavin_synthase-like_b-brl"/>
</dbReference>
<evidence type="ECO:0000313" key="3">
    <source>
        <dbReference type="EMBL" id="MCI0128786.1"/>
    </source>
</evidence>
<proteinExistence type="inferred from homology"/>
<keyword evidence="4" id="KW-1185">Reference proteome</keyword>
<dbReference type="InterPro" id="IPR007037">
    <property type="entry name" value="SIP_rossman_dom"/>
</dbReference>
<dbReference type="InterPro" id="IPR017927">
    <property type="entry name" value="FAD-bd_FR_type"/>
</dbReference>
<dbReference type="Pfam" id="PF08021">
    <property type="entry name" value="FAD_binding_9"/>
    <property type="match status" value="1"/>
</dbReference>
<dbReference type="AlphaFoldDB" id="A0AA41UHY0"/>
<accession>A0AA41UHY0</accession>
<dbReference type="SUPFAM" id="SSF63380">
    <property type="entry name" value="Riboflavin synthase domain-like"/>
    <property type="match status" value="1"/>
</dbReference>
<dbReference type="CDD" id="cd06193">
    <property type="entry name" value="siderophore_interacting"/>
    <property type="match status" value="1"/>
</dbReference>
<dbReference type="EMBL" id="JALAZD010000003">
    <property type="protein sequence ID" value="MCI0128786.1"/>
    <property type="molecule type" value="Genomic_DNA"/>
</dbReference>
<protein>
    <submittedName>
        <fullName evidence="3">Siderophore-interacting protein</fullName>
    </submittedName>
</protein>
<dbReference type="Proteomes" id="UP001156140">
    <property type="component" value="Unassembled WGS sequence"/>
</dbReference>
<gene>
    <name evidence="3" type="ORF">ML536_18285</name>
</gene>
<dbReference type="Pfam" id="PF04954">
    <property type="entry name" value="SIP"/>
    <property type="match status" value="1"/>
</dbReference>
<dbReference type="InterPro" id="IPR039261">
    <property type="entry name" value="FNR_nucleotide-bd"/>
</dbReference>
<dbReference type="InterPro" id="IPR039374">
    <property type="entry name" value="SIP_fam"/>
</dbReference>
<evidence type="ECO:0000259" key="2">
    <source>
        <dbReference type="PROSITE" id="PS51384"/>
    </source>
</evidence>
<evidence type="ECO:0000313" key="4">
    <source>
        <dbReference type="Proteomes" id="UP001156140"/>
    </source>
</evidence>
<dbReference type="GO" id="GO:0016491">
    <property type="term" value="F:oxidoreductase activity"/>
    <property type="evidence" value="ECO:0007669"/>
    <property type="project" value="InterPro"/>
</dbReference>
<dbReference type="PANTHER" id="PTHR30157:SF0">
    <property type="entry name" value="NADPH-DEPENDENT FERRIC-CHELATE REDUCTASE"/>
    <property type="match status" value="1"/>
</dbReference>
<dbReference type="InterPro" id="IPR013113">
    <property type="entry name" value="SIP_FAD-bd"/>
</dbReference>
<dbReference type="RefSeq" id="WP_281736861.1">
    <property type="nucleotide sequence ID" value="NZ_JAKETQ010000003.1"/>
</dbReference>
<feature type="domain" description="FAD-binding FR-type" evidence="2">
    <location>
        <begin position="3"/>
        <end position="129"/>
    </location>
</feature>
<evidence type="ECO:0000256" key="1">
    <source>
        <dbReference type="ARBA" id="ARBA00035644"/>
    </source>
</evidence>
<dbReference type="Gene3D" id="2.40.30.10">
    <property type="entry name" value="Translation factors"/>
    <property type="match status" value="1"/>
</dbReference>
<dbReference type="PANTHER" id="PTHR30157">
    <property type="entry name" value="FERRIC REDUCTASE, NADPH-DEPENDENT"/>
    <property type="match status" value="1"/>
</dbReference>
<name>A0AA41UHY0_9HYPH</name>
<dbReference type="PROSITE" id="PS51384">
    <property type="entry name" value="FAD_FR"/>
    <property type="match status" value="1"/>
</dbReference>
<organism evidence="3 4">
    <name type="scientific">Paradevosia shaoguanensis</name>
    <dbReference type="NCBI Taxonomy" id="1335043"/>
    <lineage>
        <taxon>Bacteria</taxon>
        <taxon>Pseudomonadati</taxon>
        <taxon>Pseudomonadota</taxon>
        <taxon>Alphaproteobacteria</taxon>
        <taxon>Hyphomicrobiales</taxon>
        <taxon>Devosiaceae</taxon>
        <taxon>Paradevosia</taxon>
    </lineage>
</organism>
<reference evidence="3" key="1">
    <citation type="submission" date="2022-03" db="EMBL/GenBank/DDBJ databases">
        <title>The complete genome sequence of a Methyloterrigena soli.</title>
        <authorList>
            <person name="Zi Z."/>
        </authorList>
    </citation>
    <scope>NUCLEOTIDE SEQUENCE</scope>
    <source>
        <strain evidence="3">M48</strain>
    </source>
</reference>